<dbReference type="Proteomes" id="UP000694402">
    <property type="component" value="Unassembled WGS sequence"/>
</dbReference>
<reference evidence="2" key="2">
    <citation type="submission" date="2025-09" db="UniProtKB">
        <authorList>
            <consortium name="Ensembl"/>
        </authorList>
    </citation>
    <scope>IDENTIFICATION</scope>
</reference>
<reference evidence="2" key="1">
    <citation type="submission" date="2025-08" db="UniProtKB">
        <authorList>
            <consortium name="Ensembl"/>
        </authorList>
    </citation>
    <scope>IDENTIFICATION</scope>
</reference>
<dbReference type="InterPro" id="IPR054089">
    <property type="entry name" value="Cep192-like_D3"/>
</dbReference>
<dbReference type="PANTHER" id="PTHR46500:SF1">
    <property type="entry name" value="CILIA- AND FLAGELLA-ASSOCIATED PROTEIN 221"/>
    <property type="match status" value="1"/>
</dbReference>
<dbReference type="PANTHER" id="PTHR46500">
    <property type="entry name" value="CILIA- AND FLAGELLA-ASSOCIATED PROTEIN 221"/>
    <property type="match status" value="1"/>
</dbReference>
<dbReference type="Ensembl" id="ENSOTST00005027233.2">
    <property type="protein sequence ID" value="ENSOTSP00005025197.2"/>
    <property type="gene ID" value="ENSOTSG00005011873.2"/>
</dbReference>
<dbReference type="Gene3D" id="2.60.40.10">
    <property type="entry name" value="Immunoglobulins"/>
    <property type="match status" value="2"/>
</dbReference>
<dbReference type="AlphaFoldDB" id="A0A8C8LKV3"/>
<dbReference type="GO" id="GO:0003341">
    <property type="term" value="P:cilium movement"/>
    <property type="evidence" value="ECO:0007669"/>
    <property type="project" value="InterPro"/>
</dbReference>
<evidence type="ECO:0000313" key="3">
    <source>
        <dbReference type="Proteomes" id="UP000694402"/>
    </source>
</evidence>
<dbReference type="InterPro" id="IPR029676">
    <property type="entry name" value="CFAP221"/>
</dbReference>
<evidence type="ECO:0000313" key="2">
    <source>
        <dbReference type="Ensembl" id="ENSOTSP00005025197.2"/>
    </source>
</evidence>
<dbReference type="GeneTree" id="ENSGT00940000165152"/>
<feature type="domain" description="Cep192-like" evidence="1">
    <location>
        <begin position="163"/>
        <end position="237"/>
    </location>
</feature>
<accession>A0A8C8LKV3</accession>
<name>A0A8C8LKV3_ONCTS</name>
<dbReference type="Pfam" id="PF22067">
    <property type="entry name" value="Cep192_D3"/>
    <property type="match status" value="1"/>
</dbReference>
<evidence type="ECO:0000259" key="1">
    <source>
        <dbReference type="Pfam" id="PF22067"/>
    </source>
</evidence>
<protein>
    <recommendedName>
        <fullName evidence="1">Cep192-like domain-containing protein</fullName>
    </recommendedName>
</protein>
<proteinExistence type="predicted"/>
<dbReference type="GO" id="GO:0044458">
    <property type="term" value="P:motile cilium assembly"/>
    <property type="evidence" value="ECO:0007669"/>
    <property type="project" value="TreeGrafter"/>
</dbReference>
<dbReference type="InterPro" id="IPR013783">
    <property type="entry name" value="Ig-like_fold"/>
</dbReference>
<keyword evidence="3" id="KW-1185">Reference proteome</keyword>
<sequence>WKWHTLHQRHSQTVKGRRHPLPLCRLVEDRKRSPSDVPHHLLETQTYTKLKSNSAIQAEPPALHFSGFKLGNDDQRSLKLTNISSEVINIHIIPTQTKYLKQHRLVPGLSYTVKVHFCPDEWRYFYDCIRVHCKGEDNLQVPAHAYPIIDDLHIPTHITIPAVPLGQSCPIDFEFQVYIIQPHKVFSVQPLSGVIPANGKVEVTVTFRPFQYDTSQVTLQVVISQFNSKPYVCSLSGSSSPHLTLTYARTILKC</sequence>
<organism evidence="2 3">
    <name type="scientific">Oncorhynchus tshawytscha</name>
    <name type="common">Chinook salmon</name>
    <name type="synonym">Salmo tshawytscha</name>
    <dbReference type="NCBI Taxonomy" id="74940"/>
    <lineage>
        <taxon>Eukaryota</taxon>
        <taxon>Metazoa</taxon>
        <taxon>Chordata</taxon>
        <taxon>Craniata</taxon>
        <taxon>Vertebrata</taxon>
        <taxon>Euteleostomi</taxon>
        <taxon>Actinopterygii</taxon>
        <taxon>Neopterygii</taxon>
        <taxon>Teleostei</taxon>
        <taxon>Protacanthopterygii</taxon>
        <taxon>Salmoniformes</taxon>
        <taxon>Salmonidae</taxon>
        <taxon>Salmoninae</taxon>
        <taxon>Oncorhynchus</taxon>
    </lineage>
</organism>
<dbReference type="GO" id="GO:0097729">
    <property type="term" value="C:9+2 motile cilium"/>
    <property type="evidence" value="ECO:0007669"/>
    <property type="project" value="TreeGrafter"/>
</dbReference>